<accession>A0AAD7MYR7</accession>
<feature type="region of interest" description="Disordered" evidence="1">
    <location>
        <begin position="72"/>
        <end position="122"/>
    </location>
</feature>
<dbReference type="Proteomes" id="UP001215598">
    <property type="component" value="Unassembled WGS sequence"/>
</dbReference>
<reference evidence="2" key="1">
    <citation type="submission" date="2023-03" db="EMBL/GenBank/DDBJ databases">
        <title>Massive genome expansion in bonnet fungi (Mycena s.s.) driven by repeated elements and novel gene families across ecological guilds.</title>
        <authorList>
            <consortium name="Lawrence Berkeley National Laboratory"/>
            <person name="Harder C.B."/>
            <person name="Miyauchi S."/>
            <person name="Viragh M."/>
            <person name="Kuo A."/>
            <person name="Thoen E."/>
            <person name="Andreopoulos B."/>
            <person name="Lu D."/>
            <person name="Skrede I."/>
            <person name="Drula E."/>
            <person name="Henrissat B."/>
            <person name="Morin E."/>
            <person name="Kohler A."/>
            <person name="Barry K."/>
            <person name="LaButti K."/>
            <person name="Morin E."/>
            <person name="Salamov A."/>
            <person name="Lipzen A."/>
            <person name="Mereny Z."/>
            <person name="Hegedus B."/>
            <person name="Baldrian P."/>
            <person name="Stursova M."/>
            <person name="Weitz H."/>
            <person name="Taylor A."/>
            <person name="Grigoriev I.V."/>
            <person name="Nagy L.G."/>
            <person name="Martin F."/>
            <person name="Kauserud H."/>
        </authorList>
    </citation>
    <scope>NUCLEOTIDE SEQUENCE</scope>
    <source>
        <strain evidence="2">CBHHK182m</strain>
    </source>
</reference>
<dbReference type="AlphaFoldDB" id="A0AAD7MYR7"/>
<keyword evidence="3" id="KW-1185">Reference proteome</keyword>
<proteinExistence type="predicted"/>
<feature type="compositionally biased region" description="Basic and acidic residues" evidence="1">
    <location>
        <begin position="72"/>
        <end position="84"/>
    </location>
</feature>
<dbReference type="EMBL" id="JARKIB010000112">
    <property type="protein sequence ID" value="KAJ7738381.1"/>
    <property type="molecule type" value="Genomic_DNA"/>
</dbReference>
<evidence type="ECO:0000313" key="3">
    <source>
        <dbReference type="Proteomes" id="UP001215598"/>
    </source>
</evidence>
<evidence type="ECO:0000256" key="1">
    <source>
        <dbReference type="SAM" id="MobiDB-lite"/>
    </source>
</evidence>
<feature type="region of interest" description="Disordered" evidence="1">
    <location>
        <begin position="33"/>
        <end position="55"/>
    </location>
</feature>
<gene>
    <name evidence="2" type="ORF">B0H16DRAFT_97513</name>
</gene>
<evidence type="ECO:0000313" key="2">
    <source>
        <dbReference type="EMBL" id="KAJ7738381.1"/>
    </source>
</evidence>
<protein>
    <submittedName>
        <fullName evidence="2">Uncharacterized protein</fullName>
    </submittedName>
</protein>
<organism evidence="2 3">
    <name type="scientific">Mycena metata</name>
    <dbReference type="NCBI Taxonomy" id="1033252"/>
    <lineage>
        <taxon>Eukaryota</taxon>
        <taxon>Fungi</taxon>
        <taxon>Dikarya</taxon>
        <taxon>Basidiomycota</taxon>
        <taxon>Agaricomycotina</taxon>
        <taxon>Agaricomycetes</taxon>
        <taxon>Agaricomycetidae</taxon>
        <taxon>Agaricales</taxon>
        <taxon>Marasmiineae</taxon>
        <taxon>Mycenaceae</taxon>
        <taxon>Mycena</taxon>
    </lineage>
</organism>
<name>A0AAD7MYR7_9AGAR</name>
<comment type="caution">
    <text evidence="2">The sequence shown here is derived from an EMBL/GenBank/DDBJ whole genome shotgun (WGS) entry which is preliminary data.</text>
</comment>
<sequence>MEARGNEVVETRIHGMTSRVLAKTQRPTAPWPATAFGTPSIESGGGPQLPPGAKVGVEGKHACAGIRMSIRHGGEGHARGEEGLRGPASRQELEEEQKIGKKFESEAVSGHSPGAGTGHGRRGRRGWWMCVCILLPPRGGRAGGAGGRGGGEDEVVLGKAEGNLSDQGPPYLRRLEDNRRGQGELLLDTHSFAFGLDRAATPSALRARRISLHDDTHSLVHRYITHS</sequence>
<feature type="compositionally biased region" description="Basic and acidic residues" evidence="1">
    <location>
        <begin position="96"/>
        <end position="105"/>
    </location>
</feature>